<comment type="caution">
    <text evidence="1">The sequence shown here is derived from an EMBL/GenBank/DDBJ whole genome shotgun (WGS) entry which is preliminary data.</text>
</comment>
<name>A0A3M7TW58_9BACI</name>
<keyword evidence="2" id="KW-1185">Reference proteome</keyword>
<dbReference type="EMBL" id="RHIB01000001">
    <property type="protein sequence ID" value="RNA69713.1"/>
    <property type="molecule type" value="Genomic_DNA"/>
</dbReference>
<dbReference type="Proteomes" id="UP000278746">
    <property type="component" value="Unassembled WGS sequence"/>
</dbReference>
<proteinExistence type="predicted"/>
<accession>A0A3M7TW58</accession>
<protein>
    <submittedName>
        <fullName evidence="1">Uncharacterized protein</fullName>
    </submittedName>
</protein>
<dbReference type="AlphaFoldDB" id="A0A3M7TW58"/>
<organism evidence="1 2">
    <name type="scientific">Alteribacter keqinensis</name>
    <dbReference type="NCBI Taxonomy" id="2483800"/>
    <lineage>
        <taxon>Bacteria</taxon>
        <taxon>Bacillati</taxon>
        <taxon>Bacillota</taxon>
        <taxon>Bacilli</taxon>
        <taxon>Bacillales</taxon>
        <taxon>Bacillaceae</taxon>
        <taxon>Alteribacter</taxon>
    </lineage>
</organism>
<evidence type="ECO:0000313" key="2">
    <source>
        <dbReference type="Proteomes" id="UP000278746"/>
    </source>
</evidence>
<gene>
    <name evidence="1" type="ORF">EBO34_07195</name>
</gene>
<dbReference type="RefSeq" id="WP_122897226.1">
    <property type="nucleotide sequence ID" value="NZ_RHIB01000001.1"/>
</dbReference>
<reference evidence="1 2" key="1">
    <citation type="submission" date="2018-10" db="EMBL/GenBank/DDBJ databases">
        <title>Bacillus Keqinensis sp. nov., a moderately halophilic bacterium isolated from a saline-alkaline lake.</title>
        <authorList>
            <person name="Wang H."/>
        </authorList>
    </citation>
    <scope>NUCLEOTIDE SEQUENCE [LARGE SCALE GENOMIC DNA]</scope>
    <source>
        <strain evidence="1 2">KQ-3</strain>
    </source>
</reference>
<dbReference type="OrthoDB" id="2842798at2"/>
<sequence length="522" mass="59307">MKLATILSLTGNEKIESVEKERKHRGIPPLQDVSHESAAAVMAKLSVREKNVLAHLLKKDLGDAGASAKRESYLDKRAGERLSAAGIIFHLSYENHHCELVPREWKRAFLNKEGSLPPGEPGLFFWNTMNALNRLYTQNVTKVRKDHTAIEKWVLAAMKRLGCIDNNRWNEDLLLSFLHNRFDDVMEQAALFSLKTKQDKMDVHAFIHGTPLECEEDDDLISYGVMIPGDGRVLSGCGLELIDLYDQQYIMDLGNFEMIIPSGVNPGVIWHLLRWGSLQVNPEVFSSGGAHVIFTKESVQAGPEVETFFEKFRGVFIDPKRYEQQFARWINEKTPVKEKGLFHCFHIQDIHAAETCTSLLDKKEVDYFSLQDHLFVSQQDGRKAAGFLKKAGLLNESKTVPKVQKKEAGSKRWTVQESGGHRHPYKEDIGQLPRQWFSLLGYDKTMLLRLLRQALIMEAAVLIEDPAGRQSVIEIESIHALGEGRPYFHTLDEKKIQIDSIERIAFIHPDQLGDNLSEEEAT</sequence>
<evidence type="ECO:0000313" key="1">
    <source>
        <dbReference type="EMBL" id="RNA69713.1"/>
    </source>
</evidence>